<evidence type="ECO:0000256" key="6">
    <source>
        <dbReference type="ARBA" id="ARBA00023136"/>
    </source>
</evidence>
<evidence type="ECO:0000256" key="2">
    <source>
        <dbReference type="ARBA" id="ARBA00004236"/>
    </source>
</evidence>
<feature type="domain" description="Ancillary SecYEG translocon subunit/Cell division coordinator CpoB TPR" evidence="9">
    <location>
        <begin position="15"/>
        <end position="209"/>
    </location>
</feature>
<accession>A0A2P1PTM5</accession>
<dbReference type="PIRSF" id="PIRSF006170">
    <property type="entry name" value="YfgM"/>
    <property type="match status" value="1"/>
</dbReference>
<sequence length="215" mass="23180">MSDVLDEHEQGEKVRKWLHENGSSILIGLALGAAAILGVGKYQEMRGARYAEASDKYVALTEAIEKKDDAAIKALSDSMRTTYAKSPYSVLAAIDESARLTADGKLDDAAKALAFARDNSGTMPELGQLAAIRLARLQLAQDKPDDALKSIAGVTNKGYQALAAEIRGDALFAQKKYKEAQAAYDDSLTHFDATSPRRTIVEMKRDDLATIAEGT</sequence>
<name>A0A2P1PTM5_9GAMM</name>
<dbReference type="EMBL" id="CP027860">
    <property type="protein sequence ID" value="AVP98181.1"/>
    <property type="molecule type" value="Genomic_DNA"/>
</dbReference>
<dbReference type="OrthoDB" id="9789675at2"/>
<reference evidence="10 11" key="1">
    <citation type="submission" date="2018-03" db="EMBL/GenBank/DDBJ databases">
        <title>Ahniella affigens gen. nov., sp. nov., a gammaproteobacterium isolated from sandy soil near a stream.</title>
        <authorList>
            <person name="Ko Y."/>
            <person name="Kim J.-H."/>
        </authorList>
    </citation>
    <scope>NUCLEOTIDE SEQUENCE [LARGE SCALE GENOMIC DNA]</scope>
    <source>
        <strain evidence="10 11">D13</strain>
    </source>
</reference>
<organism evidence="10 11">
    <name type="scientific">Ahniella affigens</name>
    <dbReference type="NCBI Taxonomy" id="2021234"/>
    <lineage>
        <taxon>Bacteria</taxon>
        <taxon>Pseudomonadati</taxon>
        <taxon>Pseudomonadota</taxon>
        <taxon>Gammaproteobacteria</taxon>
        <taxon>Lysobacterales</taxon>
        <taxon>Rhodanobacteraceae</taxon>
        <taxon>Ahniella</taxon>
    </lineage>
</organism>
<keyword evidence="4 8" id="KW-0812">Transmembrane</keyword>
<evidence type="ECO:0000256" key="1">
    <source>
        <dbReference type="ARBA" id="ARBA00004167"/>
    </source>
</evidence>
<dbReference type="InterPro" id="IPR026039">
    <property type="entry name" value="YfgM"/>
</dbReference>
<gene>
    <name evidence="10" type="ORF">C7S18_13695</name>
</gene>
<keyword evidence="3" id="KW-1003">Cell membrane</keyword>
<feature type="transmembrane region" description="Helical" evidence="8">
    <location>
        <begin position="22"/>
        <end position="40"/>
    </location>
</feature>
<dbReference type="RefSeq" id="WP_106892101.1">
    <property type="nucleotide sequence ID" value="NZ_CP027860.1"/>
</dbReference>
<dbReference type="GO" id="GO:0005886">
    <property type="term" value="C:plasma membrane"/>
    <property type="evidence" value="ECO:0007669"/>
    <property type="project" value="UniProtKB-SubCell"/>
</dbReference>
<evidence type="ECO:0000256" key="8">
    <source>
        <dbReference type="SAM" id="Phobius"/>
    </source>
</evidence>
<proteinExistence type="predicted"/>
<keyword evidence="5 8" id="KW-1133">Transmembrane helix</keyword>
<dbReference type="KEGG" id="xba:C7S18_13695"/>
<dbReference type="Pfam" id="PF09976">
    <property type="entry name" value="TPR_21"/>
    <property type="match status" value="1"/>
</dbReference>
<dbReference type="PANTHER" id="PTHR38035:SF1">
    <property type="entry name" value="ANCILLARY SECYEG TRANSLOCON SUBUNIT"/>
    <property type="match status" value="1"/>
</dbReference>
<evidence type="ECO:0000259" key="9">
    <source>
        <dbReference type="Pfam" id="PF09976"/>
    </source>
</evidence>
<evidence type="ECO:0000256" key="4">
    <source>
        <dbReference type="ARBA" id="ARBA00022692"/>
    </source>
</evidence>
<evidence type="ECO:0000256" key="7">
    <source>
        <dbReference type="ARBA" id="ARBA00023186"/>
    </source>
</evidence>
<reference evidence="10 11" key="2">
    <citation type="submission" date="2018-03" db="EMBL/GenBank/DDBJ databases">
        <authorList>
            <person name="Keele B.F."/>
        </authorList>
    </citation>
    <scope>NUCLEOTIDE SEQUENCE [LARGE SCALE GENOMIC DNA]</scope>
    <source>
        <strain evidence="10 11">D13</strain>
    </source>
</reference>
<dbReference type="GO" id="GO:0044877">
    <property type="term" value="F:protein-containing complex binding"/>
    <property type="evidence" value="ECO:0007669"/>
    <property type="project" value="InterPro"/>
</dbReference>
<comment type="subcellular location">
    <subcellularLocation>
        <location evidence="2">Cell membrane</location>
    </subcellularLocation>
    <subcellularLocation>
        <location evidence="1">Membrane</location>
        <topology evidence="1">Single-pass membrane protein</topology>
    </subcellularLocation>
</comment>
<dbReference type="Proteomes" id="UP000241074">
    <property type="component" value="Chromosome"/>
</dbReference>
<dbReference type="PANTHER" id="PTHR38035">
    <property type="entry name" value="UPF0070 PROTEIN YFGM"/>
    <property type="match status" value="1"/>
</dbReference>
<evidence type="ECO:0000256" key="3">
    <source>
        <dbReference type="ARBA" id="ARBA00022475"/>
    </source>
</evidence>
<protein>
    <recommendedName>
        <fullName evidence="9">Ancillary SecYEG translocon subunit/Cell division coordinator CpoB TPR domain-containing protein</fullName>
    </recommendedName>
</protein>
<evidence type="ECO:0000256" key="5">
    <source>
        <dbReference type="ARBA" id="ARBA00022989"/>
    </source>
</evidence>
<keyword evidence="6 8" id="KW-0472">Membrane</keyword>
<keyword evidence="11" id="KW-1185">Reference proteome</keyword>
<evidence type="ECO:0000313" key="11">
    <source>
        <dbReference type="Proteomes" id="UP000241074"/>
    </source>
</evidence>
<dbReference type="AlphaFoldDB" id="A0A2P1PTM5"/>
<keyword evidence="7" id="KW-0143">Chaperone</keyword>
<evidence type="ECO:0000313" key="10">
    <source>
        <dbReference type="EMBL" id="AVP98181.1"/>
    </source>
</evidence>
<dbReference type="InterPro" id="IPR018704">
    <property type="entry name" value="SecYEG/CpoB_TPR"/>
</dbReference>